<gene>
    <name evidence="2" type="ORF">Tci_410980</name>
</gene>
<sequence>TRTRRLISILKKNWKDVTKEESNFLWSDIKAHFRLENDDVKKQTLLSCGSKLKAFKTRLRVKIMLKNVAPLTKWTHIEPNVWDQFCQNENTVAKNKLRMQARARGQKQITHPRVGPKRYRGFKKQWEEERNDPDKATELHLIPDLRSSNYCLARAPCDKVGIKALPAELIDVLKKLGVGCDIGYKKEVEGYVRKTRTSKERKDNEGIRNEVRQQMKEELNSSDFLLEMRAKLKVELRNEILAEHNLSPREDDVPRSFELKSSLNWTTNMVRNESQGQQNESFSPRQDHRRLNLISTKSIVSFALAGQQVICATATIYSILGDESLVNDFIHWPIFAIGRYKGTSKSPITEVSTKRLMPQHKRAPSSKKGKVNDTPNEPNKKDKASEDTTNKQKSIQRVENEKAANRKRLQDLENDILTKPIV</sequence>
<feature type="compositionally biased region" description="Basic residues" evidence="1">
    <location>
        <begin position="357"/>
        <end position="369"/>
    </location>
</feature>
<accession>A0A699HLE7</accession>
<comment type="caution">
    <text evidence="2">The sequence shown here is derived from an EMBL/GenBank/DDBJ whole genome shotgun (WGS) entry which is preliminary data.</text>
</comment>
<reference evidence="2" key="1">
    <citation type="journal article" date="2019" name="Sci. Rep.">
        <title>Draft genome of Tanacetum cinerariifolium, the natural source of mosquito coil.</title>
        <authorList>
            <person name="Yamashiro T."/>
            <person name="Shiraishi A."/>
            <person name="Satake H."/>
            <person name="Nakayama K."/>
        </authorList>
    </citation>
    <scope>NUCLEOTIDE SEQUENCE</scope>
</reference>
<evidence type="ECO:0000313" key="2">
    <source>
        <dbReference type="EMBL" id="GEY39006.1"/>
    </source>
</evidence>
<organism evidence="2">
    <name type="scientific">Tanacetum cinerariifolium</name>
    <name type="common">Dalmatian daisy</name>
    <name type="synonym">Chrysanthemum cinerariifolium</name>
    <dbReference type="NCBI Taxonomy" id="118510"/>
    <lineage>
        <taxon>Eukaryota</taxon>
        <taxon>Viridiplantae</taxon>
        <taxon>Streptophyta</taxon>
        <taxon>Embryophyta</taxon>
        <taxon>Tracheophyta</taxon>
        <taxon>Spermatophyta</taxon>
        <taxon>Magnoliopsida</taxon>
        <taxon>eudicotyledons</taxon>
        <taxon>Gunneridae</taxon>
        <taxon>Pentapetalae</taxon>
        <taxon>asterids</taxon>
        <taxon>campanulids</taxon>
        <taxon>Asterales</taxon>
        <taxon>Asteraceae</taxon>
        <taxon>Asteroideae</taxon>
        <taxon>Anthemideae</taxon>
        <taxon>Anthemidinae</taxon>
        <taxon>Tanacetum</taxon>
    </lineage>
</organism>
<proteinExistence type="predicted"/>
<evidence type="ECO:0000256" key="1">
    <source>
        <dbReference type="SAM" id="MobiDB-lite"/>
    </source>
</evidence>
<feature type="region of interest" description="Disordered" evidence="1">
    <location>
        <begin position="346"/>
        <end position="422"/>
    </location>
</feature>
<protein>
    <submittedName>
        <fullName evidence="2">Uncharacterized protein</fullName>
    </submittedName>
</protein>
<feature type="compositionally biased region" description="Basic and acidic residues" evidence="1">
    <location>
        <begin position="378"/>
        <end position="411"/>
    </location>
</feature>
<dbReference type="EMBL" id="BKCJ010174533">
    <property type="protein sequence ID" value="GEY39006.1"/>
    <property type="molecule type" value="Genomic_DNA"/>
</dbReference>
<dbReference type="PANTHER" id="PTHR33018:SF37">
    <property type="entry name" value="TRANSPOSASE TNP1_EN_SPM-LIKE DOMAIN-CONTAINING PROTEIN"/>
    <property type="match status" value="1"/>
</dbReference>
<dbReference type="AlphaFoldDB" id="A0A699HLE7"/>
<feature type="non-terminal residue" evidence="2">
    <location>
        <position position="1"/>
    </location>
</feature>
<dbReference type="PANTHER" id="PTHR33018">
    <property type="entry name" value="OS10G0338966 PROTEIN-RELATED"/>
    <property type="match status" value="1"/>
</dbReference>
<name>A0A699HLE7_TANCI</name>